<protein>
    <submittedName>
        <fullName evidence="1">Uncharacterized protein</fullName>
    </submittedName>
</protein>
<evidence type="ECO:0000313" key="1">
    <source>
        <dbReference type="EMBL" id="NMG24985.1"/>
    </source>
</evidence>
<comment type="caution">
    <text evidence="1">The sequence shown here is derived from an EMBL/GenBank/DDBJ whole genome shotgun (WGS) entry which is preliminary data.</text>
</comment>
<dbReference type="EMBL" id="WTVG01000022">
    <property type="protein sequence ID" value="NMG24985.1"/>
    <property type="molecule type" value="Genomic_DNA"/>
</dbReference>
<gene>
    <name evidence="1" type="ORF">GO606_09650</name>
</gene>
<reference evidence="1" key="1">
    <citation type="submission" date="2019-12" db="EMBL/GenBank/DDBJ databases">
        <title>Comparative genomics gives insights into the taxonomy of the Azoarcus-Aromatoleum group and reveals separate origins of nif in the plant-associated Azoarcus and non-plant-associated Aromatoleum sub-groups.</title>
        <authorList>
            <person name="Lafos M."/>
            <person name="Maluk M."/>
            <person name="Batista M."/>
            <person name="Junghare M."/>
            <person name="Carmona M."/>
            <person name="Faoro H."/>
            <person name="Cruz L.M."/>
            <person name="Battistoni F."/>
            <person name="De Souza E."/>
            <person name="Pedrosa F."/>
            <person name="Chen W.-M."/>
            <person name="Poole P.S."/>
            <person name="Dixon R.A."/>
            <person name="James E.K."/>
        </authorList>
    </citation>
    <scope>NUCLEOTIDE SEQUENCE</scope>
    <source>
        <strain evidence="1">LuFRes1</strain>
    </source>
</reference>
<accession>A0ABX1PKA6</accession>
<dbReference type="Proteomes" id="UP000615989">
    <property type="component" value="Unassembled WGS sequence"/>
</dbReference>
<proteinExistence type="predicted"/>
<sequence>MHDHASWGKSAFGAAFGYDAEDVDREIVADNAPADRLGLVFDSDPRHDKGAWGDQLGFDAGAFCPSACTPRRRSGASCDGC</sequence>
<name>A0ABX1PKA6_9RHOO</name>
<organism evidence="1 2">
    <name type="scientific">Aromatoleum anaerobium</name>
    <dbReference type="NCBI Taxonomy" id="182180"/>
    <lineage>
        <taxon>Bacteria</taxon>
        <taxon>Pseudomonadati</taxon>
        <taxon>Pseudomonadota</taxon>
        <taxon>Betaproteobacteria</taxon>
        <taxon>Rhodocyclales</taxon>
        <taxon>Rhodocyclaceae</taxon>
        <taxon>Aromatoleum</taxon>
    </lineage>
</organism>
<evidence type="ECO:0000313" key="2">
    <source>
        <dbReference type="Proteomes" id="UP000615989"/>
    </source>
</evidence>
<keyword evidence="2" id="KW-1185">Reference proteome</keyword>